<keyword evidence="2" id="KW-1185">Reference proteome</keyword>
<sequence length="65" mass="7192">MLTVTLELQCHVCGGERFLLPMPADSEQAIHCADCRAFKCHGDDLERLMAAAGNSWRDRAERAAC</sequence>
<protein>
    <submittedName>
        <fullName evidence="1">Uncharacterized protein</fullName>
    </submittedName>
</protein>
<comment type="caution">
    <text evidence="1">The sequence shown here is derived from an EMBL/GenBank/DDBJ whole genome shotgun (WGS) entry which is preliminary data.</text>
</comment>
<accession>A0ABS7WVS1</accession>
<organism evidence="1 2">
    <name type="scientific">Modicisalibacter tunisiensis</name>
    <dbReference type="NCBI Taxonomy" id="390637"/>
    <lineage>
        <taxon>Bacteria</taxon>
        <taxon>Pseudomonadati</taxon>
        <taxon>Pseudomonadota</taxon>
        <taxon>Gammaproteobacteria</taxon>
        <taxon>Oceanospirillales</taxon>
        <taxon>Halomonadaceae</taxon>
        <taxon>Modicisalibacter</taxon>
    </lineage>
</organism>
<gene>
    <name evidence="1" type="ORF">KGQ91_03180</name>
</gene>
<evidence type="ECO:0000313" key="1">
    <source>
        <dbReference type="EMBL" id="MBZ9566686.1"/>
    </source>
</evidence>
<dbReference type="EMBL" id="JAGXFD010000001">
    <property type="protein sequence ID" value="MBZ9566686.1"/>
    <property type="molecule type" value="Genomic_DNA"/>
</dbReference>
<proteinExistence type="predicted"/>
<reference evidence="1 2" key="1">
    <citation type="submission" date="2021-05" db="EMBL/GenBank/DDBJ databases">
        <title>Petroleum and Energy Research Collection (APPE): ex situ preservation of microbial diversity associated with the oil industry and exploitation of its biotechnological potential.</title>
        <authorList>
            <person name="Paixao C.T.M."/>
            <person name="Gomes M.B."/>
            <person name="Oliveira V.M."/>
        </authorList>
    </citation>
    <scope>NUCLEOTIDE SEQUENCE [LARGE SCALE GENOMIC DNA]</scope>
    <source>
        <strain evidence="1 2">LIT2</strain>
    </source>
</reference>
<evidence type="ECO:0000313" key="2">
    <source>
        <dbReference type="Proteomes" id="UP001319883"/>
    </source>
</evidence>
<dbReference type="Proteomes" id="UP001319883">
    <property type="component" value="Unassembled WGS sequence"/>
</dbReference>
<dbReference type="RefSeq" id="WP_224420239.1">
    <property type="nucleotide sequence ID" value="NZ_JAGXFD010000001.1"/>
</dbReference>
<name>A0ABS7WVS1_9GAMM</name>